<protein>
    <submittedName>
        <fullName evidence="1">Uncharacterized protein</fullName>
    </submittedName>
</protein>
<dbReference type="Proteomes" id="UP001144978">
    <property type="component" value="Unassembled WGS sequence"/>
</dbReference>
<dbReference type="EMBL" id="JANSHE010001746">
    <property type="protein sequence ID" value="KAJ3001291.1"/>
    <property type="molecule type" value="Genomic_DNA"/>
</dbReference>
<comment type="caution">
    <text evidence="1">The sequence shown here is derived from an EMBL/GenBank/DDBJ whole genome shotgun (WGS) entry which is preliminary data.</text>
</comment>
<gene>
    <name evidence="1" type="ORF">NUW54_g6519</name>
</gene>
<sequence length="218" mass="23907">MRFARLAAPLKFAPTQVAVLLVALYAIVFATVLQYDELSNVPENTHGLDLDRAYDTLAKITTRPHPYISHANDAVRRYILSRLEPLATRHGHVHLSDDMTSNVTFAIGGDRIIYFEGTNVLLKIDGTGSSSRDGVLFSCHYDSVSSAPGATDDGMGVATLLELAEYLSAPERRPRRTAVFFFNNGEEDYLNGAHAYFEHPWSNLTSVFINLEGAASGG</sequence>
<reference evidence="1" key="1">
    <citation type="submission" date="2022-08" db="EMBL/GenBank/DDBJ databases">
        <title>Genome Sequence of Pycnoporus sanguineus.</title>
        <authorList>
            <person name="Buettner E."/>
        </authorList>
    </citation>
    <scope>NUCLEOTIDE SEQUENCE</scope>
    <source>
        <strain evidence="1">CG-C14</strain>
    </source>
</reference>
<organism evidence="1 2">
    <name type="scientific">Trametes sanguinea</name>
    <dbReference type="NCBI Taxonomy" id="158606"/>
    <lineage>
        <taxon>Eukaryota</taxon>
        <taxon>Fungi</taxon>
        <taxon>Dikarya</taxon>
        <taxon>Basidiomycota</taxon>
        <taxon>Agaricomycotina</taxon>
        <taxon>Agaricomycetes</taxon>
        <taxon>Polyporales</taxon>
        <taxon>Polyporaceae</taxon>
        <taxon>Trametes</taxon>
    </lineage>
</organism>
<evidence type="ECO:0000313" key="1">
    <source>
        <dbReference type="EMBL" id="KAJ3001291.1"/>
    </source>
</evidence>
<accession>A0ACC1PT70</accession>
<evidence type="ECO:0000313" key="2">
    <source>
        <dbReference type="Proteomes" id="UP001144978"/>
    </source>
</evidence>
<keyword evidence="2" id="KW-1185">Reference proteome</keyword>
<name>A0ACC1PT70_9APHY</name>
<proteinExistence type="predicted"/>